<reference evidence="1 2" key="1">
    <citation type="journal article" date="2019" name="Nat. Ecol. Evol.">
        <title>Megaphylogeny resolves global patterns of mushroom evolution.</title>
        <authorList>
            <person name="Varga T."/>
            <person name="Krizsan K."/>
            <person name="Foldi C."/>
            <person name="Dima B."/>
            <person name="Sanchez-Garcia M."/>
            <person name="Sanchez-Ramirez S."/>
            <person name="Szollosi G.J."/>
            <person name="Szarkandi J.G."/>
            <person name="Papp V."/>
            <person name="Albert L."/>
            <person name="Andreopoulos W."/>
            <person name="Angelini C."/>
            <person name="Antonin V."/>
            <person name="Barry K.W."/>
            <person name="Bougher N.L."/>
            <person name="Buchanan P."/>
            <person name="Buyck B."/>
            <person name="Bense V."/>
            <person name="Catcheside P."/>
            <person name="Chovatia M."/>
            <person name="Cooper J."/>
            <person name="Damon W."/>
            <person name="Desjardin D."/>
            <person name="Finy P."/>
            <person name="Geml J."/>
            <person name="Haridas S."/>
            <person name="Hughes K."/>
            <person name="Justo A."/>
            <person name="Karasinski D."/>
            <person name="Kautmanova I."/>
            <person name="Kiss B."/>
            <person name="Kocsube S."/>
            <person name="Kotiranta H."/>
            <person name="LaButti K.M."/>
            <person name="Lechner B.E."/>
            <person name="Liimatainen K."/>
            <person name="Lipzen A."/>
            <person name="Lukacs Z."/>
            <person name="Mihaltcheva S."/>
            <person name="Morgado L.N."/>
            <person name="Niskanen T."/>
            <person name="Noordeloos M.E."/>
            <person name="Ohm R.A."/>
            <person name="Ortiz-Santana B."/>
            <person name="Ovrebo C."/>
            <person name="Racz N."/>
            <person name="Riley R."/>
            <person name="Savchenko A."/>
            <person name="Shiryaev A."/>
            <person name="Soop K."/>
            <person name="Spirin V."/>
            <person name="Szebenyi C."/>
            <person name="Tomsovsky M."/>
            <person name="Tulloss R.E."/>
            <person name="Uehling J."/>
            <person name="Grigoriev I.V."/>
            <person name="Vagvolgyi C."/>
            <person name="Papp T."/>
            <person name="Martin F.M."/>
            <person name="Miettinen O."/>
            <person name="Hibbett D.S."/>
            <person name="Nagy L.G."/>
        </authorList>
    </citation>
    <scope>NUCLEOTIDE SEQUENCE [LARGE SCALE GENOMIC DNA]</scope>
    <source>
        <strain evidence="1 2">CBS 121175</strain>
    </source>
</reference>
<keyword evidence="2" id="KW-1185">Reference proteome</keyword>
<organism evidence="1 2">
    <name type="scientific">Coprinopsis marcescibilis</name>
    <name type="common">Agaric fungus</name>
    <name type="synonym">Psathyrella marcescibilis</name>
    <dbReference type="NCBI Taxonomy" id="230819"/>
    <lineage>
        <taxon>Eukaryota</taxon>
        <taxon>Fungi</taxon>
        <taxon>Dikarya</taxon>
        <taxon>Basidiomycota</taxon>
        <taxon>Agaricomycotina</taxon>
        <taxon>Agaricomycetes</taxon>
        <taxon>Agaricomycetidae</taxon>
        <taxon>Agaricales</taxon>
        <taxon>Agaricineae</taxon>
        <taxon>Psathyrellaceae</taxon>
        <taxon>Coprinopsis</taxon>
    </lineage>
</organism>
<name>A0A5C3KD02_COPMA</name>
<dbReference type="Proteomes" id="UP000307440">
    <property type="component" value="Unassembled WGS sequence"/>
</dbReference>
<evidence type="ECO:0000313" key="1">
    <source>
        <dbReference type="EMBL" id="TFK17722.1"/>
    </source>
</evidence>
<accession>A0A5C3KD02</accession>
<proteinExistence type="predicted"/>
<sequence length="158" mass="17320">MFDGSCLCAIASVYPSWIRSKVVCVPGVLNGSVSIWHGCLALGDVGVQGTAYVYKTGTQSHMMKLNKLEKTLRIPPERMRELEAKVCMVVGKEYYESISDSDISAFDRSTNCVLGTSNERTPSSVPFKRLQGYKAINKIQSATLGPSLEYFTLTHGSI</sequence>
<protein>
    <submittedName>
        <fullName evidence="1">Uncharacterized protein</fullName>
    </submittedName>
</protein>
<gene>
    <name evidence="1" type="ORF">FA15DRAFT_661239</name>
</gene>
<evidence type="ECO:0000313" key="2">
    <source>
        <dbReference type="Proteomes" id="UP000307440"/>
    </source>
</evidence>
<dbReference type="AlphaFoldDB" id="A0A5C3KD02"/>
<dbReference type="EMBL" id="ML210470">
    <property type="protein sequence ID" value="TFK17722.1"/>
    <property type="molecule type" value="Genomic_DNA"/>
</dbReference>